<protein>
    <recommendedName>
        <fullName evidence="3">Aminotransferase-like plant mobile domain-containing protein</fullName>
    </recommendedName>
</protein>
<organism evidence="1 2">
    <name type="scientific">Jatropha curcas</name>
    <name type="common">Barbados nut</name>
    <dbReference type="NCBI Taxonomy" id="180498"/>
    <lineage>
        <taxon>Eukaryota</taxon>
        <taxon>Viridiplantae</taxon>
        <taxon>Streptophyta</taxon>
        <taxon>Embryophyta</taxon>
        <taxon>Tracheophyta</taxon>
        <taxon>Spermatophyta</taxon>
        <taxon>Magnoliopsida</taxon>
        <taxon>eudicotyledons</taxon>
        <taxon>Gunneridae</taxon>
        <taxon>Pentapetalae</taxon>
        <taxon>rosids</taxon>
        <taxon>fabids</taxon>
        <taxon>Malpighiales</taxon>
        <taxon>Euphorbiaceae</taxon>
        <taxon>Crotonoideae</taxon>
        <taxon>Jatropheae</taxon>
        <taxon>Jatropha</taxon>
    </lineage>
</organism>
<dbReference type="EMBL" id="KK915935">
    <property type="protein sequence ID" value="KDP20507.1"/>
    <property type="molecule type" value="Genomic_DNA"/>
</dbReference>
<gene>
    <name evidence="1" type="ORF">JCGZ_05365</name>
</gene>
<name>A0A067J9T4_JATCU</name>
<dbReference type="OrthoDB" id="1936739at2759"/>
<keyword evidence="2" id="KW-1185">Reference proteome</keyword>
<reference evidence="1 2" key="1">
    <citation type="journal article" date="2014" name="PLoS ONE">
        <title>Global Analysis of Gene Expression Profiles in Physic Nut (Jatropha curcas L.) Seedlings Exposed to Salt Stress.</title>
        <authorList>
            <person name="Zhang L."/>
            <person name="Zhang C."/>
            <person name="Wu P."/>
            <person name="Chen Y."/>
            <person name="Li M."/>
            <person name="Jiang H."/>
            <person name="Wu G."/>
        </authorList>
    </citation>
    <scope>NUCLEOTIDE SEQUENCE [LARGE SCALE GENOMIC DNA]</scope>
    <source>
        <strain evidence="2">cv. GZQX0401</strain>
        <tissue evidence="1">Young leaves</tissue>
    </source>
</reference>
<dbReference type="AlphaFoldDB" id="A0A067J9T4"/>
<evidence type="ECO:0008006" key="3">
    <source>
        <dbReference type="Google" id="ProtNLM"/>
    </source>
</evidence>
<proteinExistence type="predicted"/>
<sequence length="158" mass="18727">MFAVDSKPCKELGDEERMMPEVQLLRWPDSPCCCCLLRPSGPTGKRSRDHCKLSGTYYFWETWAFEYFPYTCPELIQADLGLGLVPLAWRWYRTNLQTVRRRKSLRDLLTFFDTCTVDQVPTGLVNQMMELMLGMQQELSSSWTLRAFDDQRRRRPRR</sequence>
<dbReference type="Proteomes" id="UP000027138">
    <property type="component" value="Unassembled WGS sequence"/>
</dbReference>
<evidence type="ECO:0000313" key="1">
    <source>
        <dbReference type="EMBL" id="KDP20507.1"/>
    </source>
</evidence>
<accession>A0A067J9T4</accession>
<evidence type="ECO:0000313" key="2">
    <source>
        <dbReference type="Proteomes" id="UP000027138"/>
    </source>
</evidence>